<dbReference type="Gene3D" id="3.40.50.1390">
    <property type="entry name" value="Resolvase, N-terminal catalytic domain"/>
    <property type="match status" value="1"/>
</dbReference>
<feature type="active site" description="O-(5'-phospho-DNA)-serine intermediate" evidence="4 5">
    <location>
        <position position="10"/>
    </location>
</feature>
<evidence type="ECO:0000256" key="6">
    <source>
        <dbReference type="SAM" id="MobiDB-lite"/>
    </source>
</evidence>
<evidence type="ECO:0000313" key="9">
    <source>
        <dbReference type="Proteomes" id="UP001157440"/>
    </source>
</evidence>
<dbReference type="Proteomes" id="UP001157440">
    <property type="component" value="Unassembled WGS sequence"/>
</dbReference>
<dbReference type="SUPFAM" id="SSF53041">
    <property type="entry name" value="Resolvase-like"/>
    <property type="match status" value="1"/>
</dbReference>
<dbReference type="Pfam" id="PF00239">
    <property type="entry name" value="Resolvase"/>
    <property type="match status" value="1"/>
</dbReference>
<name>A0AA37WPE2_9HYPH</name>
<evidence type="ECO:0000313" key="8">
    <source>
        <dbReference type="EMBL" id="GLS68096.1"/>
    </source>
</evidence>
<keyword evidence="9" id="KW-1185">Reference proteome</keyword>
<evidence type="ECO:0000259" key="7">
    <source>
        <dbReference type="Pfam" id="PF00239"/>
    </source>
</evidence>
<keyword evidence="1" id="KW-0229">DNA integration</keyword>
<organism evidence="8 9">
    <name type="scientific">Methylobacterium tardum</name>
    <dbReference type="NCBI Taxonomy" id="374432"/>
    <lineage>
        <taxon>Bacteria</taxon>
        <taxon>Pseudomonadati</taxon>
        <taxon>Pseudomonadota</taxon>
        <taxon>Alphaproteobacteria</taxon>
        <taxon>Hyphomicrobiales</taxon>
        <taxon>Methylobacteriaceae</taxon>
        <taxon>Methylobacterium</taxon>
    </lineage>
</organism>
<dbReference type="EMBL" id="BSPL01000003">
    <property type="protein sequence ID" value="GLS68096.1"/>
    <property type="molecule type" value="Genomic_DNA"/>
</dbReference>
<evidence type="ECO:0000256" key="1">
    <source>
        <dbReference type="ARBA" id="ARBA00022908"/>
    </source>
</evidence>
<sequence>MLAILYARVSTAEQTIAHQRKQAEAVGFKIDQVVADEGVSGVLTVPSERLQGRRPFDMLRAGDVLVDPLGRPLGPQLRRRHRDRPRVHAPRCLHAHGDQQHDL</sequence>
<gene>
    <name evidence="8" type="ORF">GCM10007890_01070</name>
</gene>
<dbReference type="GO" id="GO:0003677">
    <property type="term" value="F:DNA binding"/>
    <property type="evidence" value="ECO:0007669"/>
    <property type="project" value="UniProtKB-KW"/>
</dbReference>
<evidence type="ECO:0000256" key="5">
    <source>
        <dbReference type="PROSITE-ProRule" id="PRU10137"/>
    </source>
</evidence>
<evidence type="ECO:0000256" key="2">
    <source>
        <dbReference type="ARBA" id="ARBA00023125"/>
    </source>
</evidence>
<reference evidence="9" key="1">
    <citation type="journal article" date="2019" name="Int. J. Syst. Evol. Microbiol.">
        <title>The Global Catalogue of Microorganisms (GCM) 10K type strain sequencing project: providing services to taxonomists for standard genome sequencing and annotation.</title>
        <authorList>
            <consortium name="The Broad Institute Genomics Platform"/>
            <consortium name="The Broad Institute Genome Sequencing Center for Infectious Disease"/>
            <person name="Wu L."/>
            <person name="Ma J."/>
        </authorList>
    </citation>
    <scope>NUCLEOTIDE SEQUENCE [LARGE SCALE GENOMIC DNA]</scope>
    <source>
        <strain evidence="9">NBRC 103632</strain>
    </source>
</reference>
<dbReference type="GO" id="GO:0000150">
    <property type="term" value="F:DNA strand exchange activity"/>
    <property type="evidence" value="ECO:0007669"/>
    <property type="project" value="InterPro"/>
</dbReference>
<dbReference type="InterPro" id="IPR006118">
    <property type="entry name" value="Recombinase_CS"/>
</dbReference>
<dbReference type="GO" id="GO:0015074">
    <property type="term" value="P:DNA integration"/>
    <property type="evidence" value="ECO:0007669"/>
    <property type="project" value="UniProtKB-KW"/>
</dbReference>
<feature type="compositionally biased region" description="Basic residues" evidence="6">
    <location>
        <begin position="77"/>
        <end position="94"/>
    </location>
</feature>
<feature type="region of interest" description="Disordered" evidence="6">
    <location>
        <begin position="71"/>
        <end position="103"/>
    </location>
</feature>
<dbReference type="InterPro" id="IPR006119">
    <property type="entry name" value="Resolv_N"/>
</dbReference>
<accession>A0AA37WPE2</accession>
<proteinExistence type="predicted"/>
<dbReference type="AlphaFoldDB" id="A0AA37WPE2"/>
<evidence type="ECO:0000256" key="4">
    <source>
        <dbReference type="PIRSR" id="PIRSR606118-50"/>
    </source>
</evidence>
<evidence type="ECO:0000256" key="3">
    <source>
        <dbReference type="ARBA" id="ARBA00023172"/>
    </source>
</evidence>
<protein>
    <recommendedName>
        <fullName evidence="7">Resolvase/invertase-type recombinase catalytic domain-containing protein</fullName>
    </recommendedName>
</protein>
<keyword evidence="2" id="KW-0238">DNA-binding</keyword>
<comment type="caution">
    <text evidence="8">The sequence shown here is derived from an EMBL/GenBank/DDBJ whole genome shotgun (WGS) entry which is preliminary data.</text>
</comment>
<feature type="domain" description="Resolvase/invertase-type recombinase catalytic" evidence="7">
    <location>
        <begin position="3"/>
        <end position="66"/>
    </location>
</feature>
<keyword evidence="3" id="KW-0233">DNA recombination</keyword>
<dbReference type="PROSITE" id="PS00397">
    <property type="entry name" value="RECOMBINASES_1"/>
    <property type="match status" value="1"/>
</dbReference>
<dbReference type="InterPro" id="IPR036162">
    <property type="entry name" value="Resolvase-like_N_sf"/>
</dbReference>